<proteinExistence type="predicted"/>
<feature type="transmembrane region" description="Helical" evidence="1">
    <location>
        <begin position="555"/>
        <end position="574"/>
    </location>
</feature>
<dbReference type="GO" id="GO:0005549">
    <property type="term" value="F:odorant binding"/>
    <property type="evidence" value="ECO:0007669"/>
    <property type="project" value="TreeGrafter"/>
</dbReference>
<sequence length="714" mass="80039">MTRRSKPSRLQGYQQNCVGAGFYSNQADATPEPTESQDQLIIQVESGIMNSSSDNHYFLEVVKACVHSAMFVAMCVFMYVIKVMVHGSLHLHHEVHHCLLLQHCICLMGFNLVGSVIHSIRSLHFPARRLTCWILFDLQMMMGSGITLTLTLMCMCMCLSVCFPLHYKMLVSILHHWMTLAAWVLALYTPLVFTVVAFAQEPWHYLLSPDSECTTALEGKGLTVSSFLLLFIMMLLIFLSYVLICLKGHHAGLLTILVHVLQIGLSIVTAFIVIFCMQQAHGEIITFLIFSISQVLGPVIYSLRCKELKVEMPQLFPRCCNRCVTQESSVSVEQRGSPGTLRHPSVAVISTGTSHCTSSITAHVSVHESDNENKHIMNSSSDNHYFLEVVKACVHSAMFVAMCVFMYVIKVMVHGSLHLHHEVHHCLLLQHCICLMGFNLVGSVIHSIRSLHFPARRLTCWILFDLQMMMGSGITLTLTLMCMCMCLSVCFPLHYKMLVSILHHWMTLAAWVLALINPLVFTVVAFAQEPWHYLLSPDSECTTALEGKGLTVSSFLLLFIMMLLIFLSYVLICLKGHHAGLLTILVHVLQIGLYIVTAFIVIFCMQQAHGEIITFLIFSISQVLGPVIYSLRCKELDEEMPQLFPRCCNRCVTQESSVSVEQRGSPGTLRHPSVAVISTGTSHCTSSITAHVSVHESDNENKREISEVYEETLV</sequence>
<dbReference type="PANTHER" id="PTHR26451:SF980">
    <property type="entry name" value="GENE 7582-RELATED"/>
    <property type="match status" value="1"/>
</dbReference>
<protein>
    <recommendedName>
        <fullName evidence="4">G-protein coupled receptors family 1 profile domain-containing protein</fullName>
    </recommendedName>
</protein>
<keyword evidence="1" id="KW-0472">Membrane</keyword>
<keyword evidence="3" id="KW-1185">Reference proteome</keyword>
<dbReference type="Proteomes" id="UP001274896">
    <property type="component" value="Unassembled WGS sequence"/>
</dbReference>
<keyword evidence="1" id="KW-0812">Transmembrane</keyword>
<dbReference type="AlphaFoldDB" id="A0AAE0UPU3"/>
<feature type="transmembrane region" description="Helical" evidence="1">
    <location>
        <begin position="385"/>
        <end position="408"/>
    </location>
</feature>
<evidence type="ECO:0008006" key="4">
    <source>
        <dbReference type="Google" id="ProtNLM"/>
    </source>
</evidence>
<evidence type="ECO:0000313" key="2">
    <source>
        <dbReference type="EMBL" id="KAK3513153.1"/>
    </source>
</evidence>
<dbReference type="EMBL" id="JAUCMX010000022">
    <property type="protein sequence ID" value="KAK3513153.1"/>
    <property type="molecule type" value="Genomic_DNA"/>
</dbReference>
<reference evidence="2" key="1">
    <citation type="submission" date="2023-06" db="EMBL/GenBank/DDBJ databases">
        <title>Male Hemibagrus guttatus genome.</title>
        <authorList>
            <person name="Bian C."/>
        </authorList>
    </citation>
    <scope>NUCLEOTIDE SEQUENCE</scope>
    <source>
        <strain evidence="2">Male_cb2023</strain>
        <tissue evidence="2">Muscle</tissue>
    </source>
</reference>
<dbReference type="InterPro" id="IPR052921">
    <property type="entry name" value="GPCR1_Superfamily_Member"/>
</dbReference>
<comment type="caution">
    <text evidence="2">The sequence shown here is derived from an EMBL/GenBank/DDBJ whole genome shotgun (WGS) entry which is preliminary data.</text>
</comment>
<feature type="transmembrane region" description="Helical" evidence="1">
    <location>
        <begin position="221"/>
        <end position="244"/>
    </location>
</feature>
<dbReference type="PANTHER" id="PTHR26451">
    <property type="entry name" value="G_PROTEIN_RECEP_F1_2 DOMAIN-CONTAINING PROTEIN"/>
    <property type="match status" value="1"/>
</dbReference>
<feature type="transmembrane region" description="Helical" evidence="1">
    <location>
        <begin position="505"/>
        <end position="527"/>
    </location>
</feature>
<keyword evidence="1" id="KW-1133">Transmembrane helix</keyword>
<dbReference type="SUPFAM" id="SSF81321">
    <property type="entry name" value="Family A G protein-coupled receptor-like"/>
    <property type="match status" value="2"/>
</dbReference>
<dbReference type="GO" id="GO:0016020">
    <property type="term" value="C:membrane"/>
    <property type="evidence" value="ECO:0007669"/>
    <property type="project" value="TreeGrafter"/>
</dbReference>
<dbReference type="GO" id="GO:0004984">
    <property type="term" value="F:olfactory receptor activity"/>
    <property type="evidence" value="ECO:0007669"/>
    <property type="project" value="TreeGrafter"/>
</dbReference>
<feature type="transmembrane region" description="Helical" evidence="1">
    <location>
        <begin position="256"/>
        <end position="277"/>
    </location>
</feature>
<evidence type="ECO:0000313" key="3">
    <source>
        <dbReference type="Proteomes" id="UP001274896"/>
    </source>
</evidence>
<evidence type="ECO:0000256" key="1">
    <source>
        <dbReference type="SAM" id="Phobius"/>
    </source>
</evidence>
<name>A0AAE0UPU3_9TELE</name>
<organism evidence="2 3">
    <name type="scientific">Hemibagrus guttatus</name>
    <dbReference type="NCBI Taxonomy" id="175788"/>
    <lineage>
        <taxon>Eukaryota</taxon>
        <taxon>Metazoa</taxon>
        <taxon>Chordata</taxon>
        <taxon>Craniata</taxon>
        <taxon>Vertebrata</taxon>
        <taxon>Euteleostomi</taxon>
        <taxon>Actinopterygii</taxon>
        <taxon>Neopterygii</taxon>
        <taxon>Teleostei</taxon>
        <taxon>Ostariophysi</taxon>
        <taxon>Siluriformes</taxon>
        <taxon>Bagridae</taxon>
        <taxon>Hemibagrus</taxon>
    </lineage>
</organism>
<dbReference type="Gene3D" id="1.20.1070.10">
    <property type="entry name" value="Rhodopsin 7-helix transmembrane proteins"/>
    <property type="match status" value="2"/>
</dbReference>
<accession>A0AAE0UPU3</accession>
<feature type="transmembrane region" description="Helical" evidence="1">
    <location>
        <begin position="468"/>
        <end position="493"/>
    </location>
</feature>
<feature type="transmembrane region" description="Helical" evidence="1">
    <location>
        <begin position="141"/>
        <end position="167"/>
    </location>
</feature>
<feature type="transmembrane region" description="Helical" evidence="1">
    <location>
        <begin position="612"/>
        <end position="631"/>
    </location>
</feature>
<feature type="transmembrane region" description="Helical" evidence="1">
    <location>
        <begin position="284"/>
        <end position="303"/>
    </location>
</feature>
<feature type="transmembrane region" description="Helical" evidence="1">
    <location>
        <begin position="57"/>
        <end position="80"/>
    </location>
</feature>
<feature type="transmembrane region" description="Helical" evidence="1">
    <location>
        <begin position="581"/>
        <end position="606"/>
    </location>
</feature>
<feature type="transmembrane region" description="Helical" evidence="1">
    <location>
        <begin position="179"/>
        <end position="200"/>
    </location>
</feature>
<gene>
    <name evidence="2" type="ORF">QTP70_007480</name>
</gene>